<comment type="caution">
    <text evidence="12">The sequence shown here is derived from an EMBL/GenBank/DDBJ whole genome shotgun (WGS) entry which is preliminary data.</text>
</comment>
<evidence type="ECO:0000256" key="9">
    <source>
        <dbReference type="ARBA" id="ARBA00048721"/>
    </source>
</evidence>
<feature type="domain" description="Cytidyltransferase-like" evidence="11">
    <location>
        <begin position="6"/>
        <end position="174"/>
    </location>
</feature>
<evidence type="ECO:0000256" key="1">
    <source>
        <dbReference type="ARBA" id="ARBA00002324"/>
    </source>
</evidence>
<sequence length="200" mass="23760">MKKKGIFGGTFDPIHNGHLHIAYEALYKLNLDKIIFIPSGNPPHKTNKLVTNAETRYKLVEKVIENEKKFEVSRYELEKKSFSYTYQTLQYFNEKETDTEWYFITGADCLMELNSWKNIDEILRLCHFVVFRRSGYSINDIIKQKKQIEHRFNKSIIFLDIPIIDISSTFIREKSREERNVSYLVPEAVSKFLKESNLYK</sequence>
<evidence type="ECO:0000256" key="10">
    <source>
        <dbReference type="HAMAP-Rule" id="MF_00244"/>
    </source>
</evidence>
<comment type="similarity">
    <text evidence="10">Belongs to the NadD family.</text>
</comment>
<keyword evidence="3 10" id="KW-0662">Pyridine nucleotide biosynthesis</keyword>
<evidence type="ECO:0000313" key="13">
    <source>
        <dbReference type="Proteomes" id="UP000030014"/>
    </source>
</evidence>
<dbReference type="InterPro" id="IPR014729">
    <property type="entry name" value="Rossmann-like_a/b/a_fold"/>
</dbReference>
<dbReference type="HAMAP" id="MF_00244">
    <property type="entry name" value="NaMN_adenylyltr"/>
    <property type="match status" value="1"/>
</dbReference>
<evidence type="ECO:0000313" key="12">
    <source>
        <dbReference type="EMBL" id="KGM99018.1"/>
    </source>
</evidence>
<dbReference type="EC" id="2.7.7.18" evidence="10"/>
<protein>
    <recommendedName>
        <fullName evidence="10">Probable nicotinate-nucleotide adenylyltransferase</fullName>
        <ecNumber evidence="10">2.7.7.18</ecNumber>
    </recommendedName>
    <alternativeName>
        <fullName evidence="10">Deamido-NAD(+) diphosphorylase</fullName>
    </alternativeName>
    <alternativeName>
        <fullName evidence="10">Deamido-NAD(+) pyrophosphorylase</fullName>
    </alternativeName>
    <alternativeName>
        <fullName evidence="10">Nicotinate mononucleotide adenylyltransferase</fullName>
        <shortName evidence="10">NaMN adenylyltransferase</shortName>
    </alternativeName>
</protein>
<evidence type="ECO:0000256" key="8">
    <source>
        <dbReference type="ARBA" id="ARBA00023027"/>
    </source>
</evidence>
<dbReference type="GO" id="GO:0004515">
    <property type="term" value="F:nicotinate-nucleotide adenylyltransferase activity"/>
    <property type="evidence" value="ECO:0007669"/>
    <property type="project" value="UniProtKB-UniRule"/>
</dbReference>
<keyword evidence="6 10" id="KW-0547">Nucleotide-binding</keyword>
<name>A0A0A0IER3_CLOBO</name>
<dbReference type="NCBIfam" id="TIGR00482">
    <property type="entry name" value="nicotinate (nicotinamide) nucleotide adenylyltransferase"/>
    <property type="match status" value="1"/>
</dbReference>
<organism evidence="12 13">
    <name type="scientific">Clostridium botulinum C/D str. DC5</name>
    <dbReference type="NCBI Taxonomy" id="1443128"/>
    <lineage>
        <taxon>Bacteria</taxon>
        <taxon>Bacillati</taxon>
        <taxon>Bacillota</taxon>
        <taxon>Clostridia</taxon>
        <taxon>Eubacteriales</taxon>
        <taxon>Clostridiaceae</taxon>
        <taxon>Clostridium</taxon>
    </lineage>
</organism>
<evidence type="ECO:0000256" key="2">
    <source>
        <dbReference type="ARBA" id="ARBA00005019"/>
    </source>
</evidence>
<dbReference type="Proteomes" id="UP000030014">
    <property type="component" value="Unassembled WGS sequence"/>
</dbReference>
<comment type="pathway">
    <text evidence="2 10">Cofactor biosynthesis; NAD(+) biosynthesis; deamido-NAD(+) from nicotinate D-ribonucleotide: step 1/1.</text>
</comment>
<evidence type="ECO:0000256" key="3">
    <source>
        <dbReference type="ARBA" id="ARBA00022642"/>
    </source>
</evidence>
<dbReference type="NCBIfam" id="NF000840">
    <property type="entry name" value="PRK00071.1-3"/>
    <property type="match status" value="1"/>
</dbReference>
<dbReference type="NCBIfam" id="TIGR00125">
    <property type="entry name" value="cyt_tran_rel"/>
    <property type="match status" value="1"/>
</dbReference>
<dbReference type="GO" id="GO:0005524">
    <property type="term" value="F:ATP binding"/>
    <property type="evidence" value="ECO:0007669"/>
    <property type="project" value="UniProtKB-KW"/>
</dbReference>
<keyword evidence="4 10" id="KW-0808">Transferase</keyword>
<keyword evidence="7 10" id="KW-0067">ATP-binding</keyword>
<dbReference type="PANTHER" id="PTHR39321:SF3">
    <property type="entry name" value="PHOSPHOPANTETHEINE ADENYLYLTRANSFERASE"/>
    <property type="match status" value="1"/>
</dbReference>
<dbReference type="InterPro" id="IPR004821">
    <property type="entry name" value="Cyt_trans-like"/>
</dbReference>
<evidence type="ECO:0000256" key="6">
    <source>
        <dbReference type="ARBA" id="ARBA00022741"/>
    </source>
</evidence>
<comment type="function">
    <text evidence="1 10">Catalyzes the reversible adenylation of nicotinate mononucleotide (NaMN) to nicotinic acid adenine dinucleotide (NaAD).</text>
</comment>
<dbReference type="GO" id="GO:0009435">
    <property type="term" value="P:NAD+ biosynthetic process"/>
    <property type="evidence" value="ECO:0007669"/>
    <property type="project" value="UniProtKB-UniRule"/>
</dbReference>
<proteinExistence type="inferred from homology"/>
<reference evidence="12 13" key="1">
    <citation type="submission" date="2014-01" db="EMBL/GenBank/DDBJ databases">
        <title>Plasmidome dynamics in the species complex Clostridium novyi sensu lato converts strains of independent lineages into distinctly different pathogens.</title>
        <authorList>
            <person name="Skarin H."/>
            <person name="Segerman B."/>
        </authorList>
    </citation>
    <scope>NUCLEOTIDE SEQUENCE [LARGE SCALE GENOMIC DNA]</scope>
    <source>
        <strain evidence="12 13">DC5</strain>
    </source>
</reference>
<gene>
    <name evidence="10" type="primary">nadD</name>
    <name evidence="12" type="ORF">Z955_09370</name>
</gene>
<evidence type="ECO:0000259" key="11">
    <source>
        <dbReference type="Pfam" id="PF01467"/>
    </source>
</evidence>
<dbReference type="Pfam" id="PF01467">
    <property type="entry name" value="CTP_transf_like"/>
    <property type="match status" value="1"/>
</dbReference>
<dbReference type="CDD" id="cd02165">
    <property type="entry name" value="NMNAT"/>
    <property type="match status" value="1"/>
</dbReference>
<dbReference type="AlphaFoldDB" id="A0A0A0IER3"/>
<dbReference type="EMBL" id="JDRY01000040">
    <property type="protein sequence ID" value="KGM99018.1"/>
    <property type="molecule type" value="Genomic_DNA"/>
</dbReference>
<evidence type="ECO:0000256" key="5">
    <source>
        <dbReference type="ARBA" id="ARBA00022695"/>
    </source>
</evidence>
<evidence type="ECO:0000256" key="4">
    <source>
        <dbReference type="ARBA" id="ARBA00022679"/>
    </source>
</evidence>
<evidence type="ECO:0000256" key="7">
    <source>
        <dbReference type="ARBA" id="ARBA00022840"/>
    </source>
</evidence>
<dbReference type="RefSeq" id="WP_039257996.1">
    <property type="nucleotide sequence ID" value="NZ_JDRY01000040.1"/>
</dbReference>
<keyword evidence="5 10" id="KW-0548">Nucleotidyltransferase</keyword>
<accession>A0A0A0IER3</accession>
<dbReference type="InterPro" id="IPR005248">
    <property type="entry name" value="NadD/NMNAT"/>
</dbReference>
<dbReference type="SUPFAM" id="SSF52374">
    <property type="entry name" value="Nucleotidylyl transferase"/>
    <property type="match status" value="1"/>
</dbReference>
<keyword evidence="8 10" id="KW-0520">NAD</keyword>
<comment type="catalytic activity">
    <reaction evidence="9 10">
        <text>nicotinate beta-D-ribonucleotide + ATP + H(+) = deamido-NAD(+) + diphosphate</text>
        <dbReference type="Rhea" id="RHEA:22860"/>
        <dbReference type="ChEBI" id="CHEBI:15378"/>
        <dbReference type="ChEBI" id="CHEBI:30616"/>
        <dbReference type="ChEBI" id="CHEBI:33019"/>
        <dbReference type="ChEBI" id="CHEBI:57502"/>
        <dbReference type="ChEBI" id="CHEBI:58437"/>
        <dbReference type="EC" id="2.7.7.18"/>
    </reaction>
</comment>
<dbReference type="Gene3D" id="3.40.50.620">
    <property type="entry name" value="HUPs"/>
    <property type="match status" value="1"/>
</dbReference>
<dbReference type="UniPathway" id="UPA00253">
    <property type="reaction ID" value="UER00332"/>
</dbReference>
<dbReference type="PANTHER" id="PTHR39321">
    <property type="entry name" value="NICOTINATE-NUCLEOTIDE ADENYLYLTRANSFERASE-RELATED"/>
    <property type="match status" value="1"/>
</dbReference>